<dbReference type="EMBL" id="BMJS01000011">
    <property type="protein sequence ID" value="GGF96876.1"/>
    <property type="molecule type" value="Genomic_DNA"/>
</dbReference>
<evidence type="ECO:0000313" key="1">
    <source>
        <dbReference type="EMBL" id="GGF96876.1"/>
    </source>
</evidence>
<organism evidence="1 2">
    <name type="scientific">Cysteiniphilum litorale</name>
    <dbReference type="NCBI Taxonomy" id="2056700"/>
    <lineage>
        <taxon>Bacteria</taxon>
        <taxon>Pseudomonadati</taxon>
        <taxon>Pseudomonadota</taxon>
        <taxon>Gammaproteobacteria</taxon>
        <taxon>Thiotrichales</taxon>
        <taxon>Fastidiosibacteraceae</taxon>
        <taxon>Cysteiniphilum</taxon>
    </lineage>
</organism>
<comment type="caution">
    <text evidence="1">The sequence shown here is derived from an EMBL/GenBank/DDBJ whole genome shotgun (WGS) entry which is preliminary data.</text>
</comment>
<sequence length="77" mass="8918">MRVMYVDAIINSQQKYMGIDYTRVLTSVQKDYCVRAFGYDKGHHNKIGTCLNNYLYNDPEFIRNCQSNIKNEALGSS</sequence>
<accession>A0A8J3E8X6</accession>
<gene>
    <name evidence="1" type="ORF">GCM10010995_12690</name>
</gene>
<dbReference type="AlphaFoldDB" id="A0A8J3E8X6"/>
<proteinExistence type="predicted"/>
<dbReference type="Proteomes" id="UP000636949">
    <property type="component" value="Unassembled WGS sequence"/>
</dbReference>
<evidence type="ECO:0000313" key="2">
    <source>
        <dbReference type="Proteomes" id="UP000636949"/>
    </source>
</evidence>
<reference evidence="1" key="1">
    <citation type="journal article" date="2014" name="Int. J. Syst. Evol. Microbiol.">
        <title>Complete genome sequence of Corynebacterium casei LMG S-19264T (=DSM 44701T), isolated from a smear-ripened cheese.</title>
        <authorList>
            <consortium name="US DOE Joint Genome Institute (JGI-PGF)"/>
            <person name="Walter F."/>
            <person name="Albersmeier A."/>
            <person name="Kalinowski J."/>
            <person name="Ruckert C."/>
        </authorList>
    </citation>
    <scope>NUCLEOTIDE SEQUENCE</scope>
    <source>
        <strain evidence="1">CGMCC 1.15758</strain>
    </source>
</reference>
<reference evidence="1" key="2">
    <citation type="submission" date="2020-09" db="EMBL/GenBank/DDBJ databases">
        <authorList>
            <person name="Sun Q."/>
            <person name="Zhou Y."/>
        </authorList>
    </citation>
    <scope>NUCLEOTIDE SEQUENCE</scope>
    <source>
        <strain evidence="1">CGMCC 1.15758</strain>
    </source>
</reference>
<name>A0A8J3E8X6_9GAMM</name>
<protein>
    <submittedName>
        <fullName evidence="1">Uncharacterized protein</fullName>
    </submittedName>
</protein>
<keyword evidence="2" id="KW-1185">Reference proteome</keyword>